<proteinExistence type="predicted"/>
<comment type="caution">
    <text evidence="2">The sequence shown here is derived from an EMBL/GenBank/DDBJ whole genome shotgun (WGS) entry which is preliminary data.</text>
</comment>
<sequence>MTTLSRIASAVLLIVIVFVTLSPIGLRPETGHPGMERAAAYLLFGISVGLGFSRWVQHAAVFVVGVAGVLELLQLVDPGRHGRLGDMLIKAAAGVVGVLLSWLLVRQYRRWKTE</sequence>
<dbReference type="InterPro" id="IPR017015">
    <property type="entry name" value="UCP033367_VanZ"/>
</dbReference>
<name>A0ABV7KE35_9HYPH</name>
<dbReference type="Proteomes" id="UP001595583">
    <property type="component" value="Unassembled WGS sequence"/>
</dbReference>
<dbReference type="RefSeq" id="WP_378220386.1">
    <property type="nucleotide sequence ID" value="NZ_JBHRTK010000012.1"/>
</dbReference>
<reference evidence="3" key="1">
    <citation type="journal article" date="2019" name="Int. J. Syst. Evol. Microbiol.">
        <title>The Global Catalogue of Microorganisms (GCM) 10K type strain sequencing project: providing services to taxonomists for standard genome sequencing and annotation.</title>
        <authorList>
            <consortium name="The Broad Institute Genomics Platform"/>
            <consortium name="The Broad Institute Genome Sequencing Center for Infectious Disease"/>
            <person name="Wu L."/>
            <person name="Ma J."/>
        </authorList>
    </citation>
    <scope>NUCLEOTIDE SEQUENCE [LARGE SCALE GENOMIC DNA]</scope>
    <source>
        <strain evidence="3">KCTC 52165</strain>
    </source>
</reference>
<protein>
    <submittedName>
        <fullName evidence="2">VanZ family protein</fullName>
    </submittedName>
</protein>
<keyword evidence="1" id="KW-1133">Transmembrane helix</keyword>
<evidence type="ECO:0000313" key="3">
    <source>
        <dbReference type="Proteomes" id="UP001595583"/>
    </source>
</evidence>
<dbReference type="PIRSF" id="PIRSF033367">
    <property type="entry name" value="UCP033367_VanZ"/>
    <property type="match status" value="1"/>
</dbReference>
<keyword evidence="1" id="KW-0812">Transmembrane</keyword>
<feature type="transmembrane region" description="Helical" evidence="1">
    <location>
        <begin position="38"/>
        <end position="67"/>
    </location>
</feature>
<evidence type="ECO:0000256" key="1">
    <source>
        <dbReference type="SAM" id="Phobius"/>
    </source>
</evidence>
<organism evidence="2 3">
    <name type="scientific">Aquamicrobium soli</name>
    <dbReference type="NCBI Taxonomy" id="1811518"/>
    <lineage>
        <taxon>Bacteria</taxon>
        <taxon>Pseudomonadati</taxon>
        <taxon>Pseudomonadota</taxon>
        <taxon>Alphaproteobacteria</taxon>
        <taxon>Hyphomicrobiales</taxon>
        <taxon>Phyllobacteriaceae</taxon>
        <taxon>Aquamicrobium</taxon>
    </lineage>
</organism>
<gene>
    <name evidence="2" type="ORF">ACFOHJ_10150</name>
</gene>
<feature type="transmembrane region" description="Helical" evidence="1">
    <location>
        <begin position="87"/>
        <end position="105"/>
    </location>
</feature>
<accession>A0ABV7KE35</accession>
<dbReference type="EMBL" id="JBHRTK010000012">
    <property type="protein sequence ID" value="MFC3206571.1"/>
    <property type="molecule type" value="Genomic_DNA"/>
</dbReference>
<evidence type="ECO:0000313" key="2">
    <source>
        <dbReference type="EMBL" id="MFC3206571.1"/>
    </source>
</evidence>
<feature type="transmembrane region" description="Helical" evidence="1">
    <location>
        <begin position="6"/>
        <end position="26"/>
    </location>
</feature>
<keyword evidence="3" id="KW-1185">Reference proteome</keyword>
<keyword evidence="1" id="KW-0472">Membrane</keyword>